<sequence length="146" mass="16100">MKRPPPVSLSDDLVAEILLLLPTKSLARVAAVCKQWRRVAADPVFLPARARRAPPLQLLSVRYRRAPSRSGDADTVELSVLDVVVPAAGAETSTIHRRRLARCASASPVLARGKDHAEVQKAPHERENENKTAIIRSQNEDDDEEE</sequence>
<dbReference type="EnsemblPlants" id="LPERR03G15110.1">
    <property type="protein sequence ID" value="LPERR03G15110.1"/>
    <property type="gene ID" value="LPERR03G15110"/>
</dbReference>
<reference evidence="3" key="3">
    <citation type="submission" date="2015-04" db="UniProtKB">
        <authorList>
            <consortium name="EnsemblPlants"/>
        </authorList>
    </citation>
    <scope>IDENTIFICATION</scope>
</reference>
<dbReference type="AlphaFoldDB" id="A0A0D9VU02"/>
<proteinExistence type="predicted"/>
<dbReference type="InterPro" id="IPR036047">
    <property type="entry name" value="F-box-like_dom_sf"/>
</dbReference>
<dbReference type="Pfam" id="PF12937">
    <property type="entry name" value="F-box-like"/>
    <property type="match status" value="1"/>
</dbReference>
<dbReference type="SMART" id="SM00256">
    <property type="entry name" value="FBOX"/>
    <property type="match status" value="1"/>
</dbReference>
<evidence type="ECO:0000313" key="3">
    <source>
        <dbReference type="EnsemblPlants" id="LPERR03G15110.1"/>
    </source>
</evidence>
<reference evidence="3 4" key="1">
    <citation type="submission" date="2012-08" db="EMBL/GenBank/DDBJ databases">
        <title>Oryza genome evolution.</title>
        <authorList>
            <person name="Wing R.A."/>
        </authorList>
    </citation>
    <scope>NUCLEOTIDE SEQUENCE</scope>
</reference>
<organism evidence="3 4">
    <name type="scientific">Leersia perrieri</name>
    <dbReference type="NCBI Taxonomy" id="77586"/>
    <lineage>
        <taxon>Eukaryota</taxon>
        <taxon>Viridiplantae</taxon>
        <taxon>Streptophyta</taxon>
        <taxon>Embryophyta</taxon>
        <taxon>Tracheophyta</taxon>
        <taxon>Spermatophyta</taxon>
        <taxon>Magnoliopsida</taxon>
        <taxon>Liliopsida</taxon>
        <taxon>Poales</taxon>
        <taxon>Poaceae</taxon>
        <taxon>BOP clade</taxon>
        <taxon>Oryzoideae</taxon>
        <taxon>Oryzeae</taxon>
        <taxon>Oryzinae</taxon>
        <taxon>Leersia</taxon>
    </lineage>
</organism>
<evidence type="ECO:0000256" key="1">
    <source>
        <dbReference type="SAM" id="MobiDB-lite"/>
    </source>
</evidence>
<dbReference type="Gene3D" id="1.20.1280.50">
    <property type="match status" value="1"/>
</dbReference>
<reference evidence="4" key="2">
    <citation type="submission" date="2013-12" db="EMBL/GenBank/DDBJ databases">
        <authorList>
            <person name="Yu Y."/>
            <person name="Lee S."/>
            <person name="de Baynast K."/>
            <person name="Wissotski M."/>
            <person name="Liu L."/>
            <person name="Talag J."/>
            <person name="Goicoechea J."/>
            <person name="Angelova A."/>
            <person name="Jetty R."/>
            <person name="Kudrna D."/>
            <person name="Golser W."/>
            <person name="Rivera L."/>
            <person name="Zhang J."/>
            <person name="Wing R."/>
        </authorList>
    </citation>
    <scope>NUCLEOTIDE SEQUENCE</scope>
</reference>
<feature type="region of interest" description="Disordered" evidence="1">
    <location>
        <begin position="107"/>
        <end position="146"/>
    </location>
</feature>
<dbReference type="HOGENOM" id="CLU_1780127_0_0_1"/>
<dbReference type="SUPFAM" id="SSF81383">
    <property type="entry name" value="F-box domain"/>
    <property type="match status" value="1"/>
</dbReference>
<evidence type="ECO:0000259" key="2">
    <source>
        <dbReference type="SMART" id="SM00256"/>
    </source>
</evidence>
<evidence type="ECO:0000313" key="4">
    <source>
        <dbReference type="Proteomes" id="UP000032180"/>
    </source>
</evidence>
<name>A0A0D9VU02_9ORYZ</name>
<feature type="compositionally biased region" description="Basic and acidic residues" evidence="1">
    <location>
        <begin position="112"/>
        <end position="130"/>
    </location>
</feature>
<protein>
    <recommendedName>
        <fullName evidence="2">F-box domain-containing protein</fullName>
    </recommendedName>
</protein>
<dbReference type="InterPro" id="IPR001810">
    <property type="entry name" value="F-box_dom"/>
</dbReference>
<accession>A0A0D9VU02</accession>
<dbReference type="Gramene" id="LPERR03G15110.1">
    <property type="protein sequence ID" value="LPERR03G15110.1"/>
    <property type="gene ID" value="LPERR03G15110"/>
</dbReference>
<keyword evidence="4" id="KW-1185">Reference proteome</keyword>
<dbReference type="Proteomes" id="UP000032180">
    <property type="component" value="Chromosome 3"/>
</dbReference>
<feature type="domain" description="F-box" evidence="2">
    <location>
        <begin position="9"/>
        <end position="49"/>
    </location>
</feature>